<accession>A0ABY5ANW1</accession>
<dbReference type="SUPFAM" id="SSF141571">
    <property type="entry name" value="Pentapeptide repeat-like"/>
    <property type="match status" value="1"/>
</dbReference>
<evidence type="ECO:0000313" key="3">
    <source>
        <dbReference type="Proteomes" id="UP001056708"/>
    </source>
</evidence>
<protein>
    <submittedName>
        <fullName evidence="2">Pentapeptide repeat-containing protein</fullName>
    </submittedName>
</protein>
<dbReference type="Pfam" id="PF00805">
    <property type="entry name" value="Pentapeptide"/>
    <property type="match status" value="2"/>
</dbReference>
<evidence type="ECO:0000313" key="2">
    <source>
        <dbReference type="EMBL" id="USR90912.1"/>
    </source>
</evidence>
<dbReference type="Gene3D" id="2.160.20.80">
    <property type="entry name" value="E3 ubiquitin-protein ligase SopA"/>
    <property type="match status" value="2"/>
</dbReference>
<dbReference type="InterPro" id="IPR001646">
    <property type="entry name" value="5peptide_repeat"/>
</dbReference>
<dbReference type="Proteomes" id="UP001056708">
    <property type="component" value="Chromosome"/>
</dbReference>
<keyword evidence="1" id="KW-0677">Repeat</keyword>
<gene>
    <name evidence="2" type="ORF">NEA10_19145</name>
</gene>
<dbReference type="PANTHER" id="PTHR47485">
    <property type="entry name" value="THYLAKOID LUMENAL 17.4 KDA PROTEIN, CHLOROPLASTIC"/>
    <property type="match status" value="1"/>
</dbReference>
<keyword evidence="3" id="KW-1185">Reference proteome</keyword>
<organism evidence="2 3">
    <name type="scientific">Phormidium yuhuli AB48</name>
    <dbReference type="NCBI Taxonomy" id="2940671"/>
    <lineage>
        <taxon>Bacteria</taxon>
        <taxon>Bacillati</taxon>
        <taxon>Cyanobacteriota</taxon>
        <taxon>Cyanophyceae</taxon>
        <taxon>Oscillatoriophycideae</taxon>
        <taxon>Oscillatoriales</taxon>
        <taxon>Oscillatoriaceae</taxon>
        <taxon>Phormidium</taxon>
        <taxon>Phormidium yuhuli</taxon>
    </lineage>
</organism>
<dbReference type="EMBL" id="CP098611">
    <property type="protein sequence ID" value="USR90912.1"/>
    <property type="molecule type" value="Genomic_DNA"/>
</dbReference>
<sequence length="320" mass="36756">MANLEHLSILRQGVETWNQWRDINPHLIPDLYDADLRNYPLQGANLRRVVLGKTSLSLAHLQGADLSQADLYEADLFRTNLQQANLQQAYLCRANLYRADLRDTQLQQACLSRSDLTKANLQRANLSHTSFTEANLSQANCQDSDFSYAFLKSVRVYGTNFDNANLSGTCLQDWHIDSLTQLETAICKYFYRDYDTWKNCFLHRYPASDKDFLNPGELALILHPLEKTLDFTFKEPICFPSLVKSLEHLTNKLPKSTILALEQADDGSFILRMSVSESAEIEDIKQEFWTDYNRLRQSPGRRSQPHPTSLFSLLKTLANR</sequence>
<evidence type="ECO:0000256" key="1">
    <source>
        <dbReference type="ARBA" id="ARBA00022737"/>
    </source>
</evidence>
<dbReference type="PANTHER" id="PTHR47485:SF1">
    <property type="entry name" value="THYLAKOID LUMENAL 17.4 KDA PROTEIN, CHLOROPLASTIC"/>
    <property type="match status" value="1"/>
</dbReference>
<dbReference type="RefSeq" id="WP_252662936.1">
    <property type="nucleotide sequence ID" value="NZ_CP098611.1"/>
</dbReference>
<proteinExistence type="predicted"/>
<name>A0ABY5ANW1_9CYAN</name>
<reference evidence="2" key="1">
    <citation type="submission" date="2022-06" db="EMBL/GenBank/DDBJ databases">
        <title>Genome sequence of Phormidium yuhuli AB48 isolated from an industrial photobioreactor environment.</title>
        <authorList>
            <person name="Qiu Y."/>
            <person name="Noonan A.J.C."/>
            <person name="Dofher K."/>
            <person name="Koch M."/>
            <person name="Kieft B."/>
            <person name="Lin X."/>
            <person name="Ziels R.M."/>
            <person name="Hallam S.J."/>
        </authorList>
    </citation>
    <scope>NUCLEOTIDE SEQUENCE</scope>
    <source>
        <strain evidence="2">AB48</strain>
    </source>
</reference>